<evidence type="ECO:0000256" key="4">
    <source>
        <dbReference type="ARBA" id="ARBA00022490"/>
    </source>
</evidence>
<evidence type="ECO:0000256" key="6">
    <source>
        <dbReference type="ARBA" id="ARBA00022741"/>
    </source>
</evidence>
<feature type="domain" description="RecF/RecN/SMC N-terminal" evidence="11">
    <location>
        <begin position="3"/>
        <end position="339"/>
    </location>
</feature>
<dbReference type="InterPro" id="IPR018078">
    <property type="entry name" value="DNA-binding_RecF_CS"/>
</dbReference>
<name>C7R5Z5_KANKD</name>
<dbReference type="Gene3D" id="3.40.50.300">
    <property type="entry name" value="P-loop containing nucleotide triphosphate hydrolases"/>
    <property type="match status" value="1"/>
</dbReference>
<evidence type="ECO:0000256" key="8">
    <source>
        <dbReference type="ARBA" id="ARBA00023125"/>
    </source>
</evidence>
<dbReference type="GO" id="GO:0005524">
    <property type="term" value="F:ATP binding"/>
    <property type="evidence" value="ECO:0007669"/>
    <property type="project" value="UniProtKB-UniRule"/>
</dbReference>
<proteinExistence type="inferred from homology"/>
<dbReference type="InterPro" id="IPR027417">
    <property type="entry name" value="P-loop_NTPase"/>
</dbReference>
<evidence type="ECO:0000259" key="11">
    <source>
        <dbReference type="Pfam" id="PF02463"/>
    </source>
</evidence>
<dbReference type="InParanoid" id="C7R5Z5"/>
<evidence type="ECO:0000256" key="10">
    <source>
        <dbReference type="RuleBase" id="RU000578"/>
    </source>
</evidence>
<keyword evidence="9 10" id="KW-0742">SOS response</keyword>
<dbReference type="GO" id="GO:0000731">
    <property type="term" value="P:DNA synthesis involved in DNA repair"/>
    <property type="evidence" value="ECO:0007669"/>
    <property type="project" value="TreeGrafter"/>
</dbReference>
<dbReference type="HOGENOM" id="CLU_040267_0_0_6"/>
<comment type="similarity">
    <text evidence="2 9 10">Belongs to the RecF family.</text>
</comment>
<gene>
    <name evidence="9" type="primary">recF</name>
    <name evidence="12" type="ordered locus">Kkor_0003</name>
</gene>
<evidence type="ECO:0000313" key="12">
    <source>
        <dbReference type="EMBL" id="ACV25426.1"/>
    </source>
</evidence>
<dbReference type="GO" id="GO:0009432">
    <property type="term" value="P:SOS response"/>
    <property type="evidence" value="ECO:0007669"/>
    <property type="project" value="UniProtKB-UniRule"/>
</dbReference>
<evidence type="ECO:0000256" key="2">
    <source>
        <dbReference type="ARBA" id="ARBA00008016"/>
    </source>
</evidence>
<dbReference type="InterPro" id="IPR003395">
    <property type="entry name" value="RecF/RecN/SMC_N"/>
</dbReference>
<dbReference type="HAMAP" id="MF_00365">
    <property type="entry name" value="RecF"/>
    <property type="match status" value="1"/>
</dbReference>
<reference evidence="12 13" key="1">
    <citation type="journal article" date="2009" name="Stand. Genomic Sci.">
        <title>Complete genome sequence of Kangiella koreensis type strain (SW-125).</title>
        <authorList>
            <person name="Han C."/>
            <person name="Sikorski J."/>
            <person name="Lapidus A."/>
            <person name="Nolan M."/>
            <person name="Glavina Del Rio T."/>
            <person name="Tice H."/>
            <person name="Cheng J.F."/>
            <person name="Lucas S."/>
            <person name="Chen F."/>
            <person name="Copeland A."/>
            <person name="Ivanova N."/>
            <person name="Mavromatis K."/>
            <person name="Ovchinnikova G."/>
            <person name="Pati A."/>
            <person name="Bruce D."/>
            <person name="Goodwin L."/>
            <person name="Pitluck S."/>
            <person name="Chen A."/>
            <person name="Palaniappan K."/>
            <person name="Land M."/>
            <person name="Hauser L."/>
            <person name="Chang Y.J."/>
            <person name="Jeffries C.D."/>
            <person name="Chain P."/>
            <person name="Saunders E."/>
            <person name="Brettin T."/>
            <person name="Goker M."/>
            <person name="Tindall B.J."/>
            <person name="Bristow J."/>
            <person name="Eisen J.A."/>
            <person name="Markowitz V."/>
            <person name="Hugenholtz P."/>
            <person name="Kyrpides N.C."/>
            <person name="Klenk H.P."/>
            <person name="Detter J.C."/>
        </authorList>
    </citation>
    <scope>NUCLEOTIDE SEQUENCE [LARGE SCALE GENOMIC DNA]</scope>
    <source>
        <strain evidence="13">DSM 16069 / KCTC 12182 / SW-125</strain>
    </source>
</reference>
<comment type="function">
    <text evidence="9 10">The RecF protein is involved in DNA metabolism; it is required for DNA replication and normal SOS inducibility. RecF binds preferentially to single-stranded, linear DNA. It also seems to bind ATP.</text>
</comment>
<dbReference type="GO" id="GO:0006260">
    <property type="term" value="P:DNA replication"/>
    <property type="evidence" value="ECO:0007669"/>
    <property type="project" value="UniProtKB-UniRule"/>
</dbReference>
<dbReference type="FunCoup" id="C7R5Z5">
    <property type="interactions" value="199"/>
</dbReference>
<evidence type="ECO:0000256" key="9">
    <source>
        <dbReference type="HAMAP-Rule" id="MF_00365"/>
    </source>
</evidence>
<dbReference type="AlphaFoldDB" id="C7R5Z5"/>
<comment type="subcellular location">
    <subcellularLocation>
        <location evidence="1 9 10">Cytoplasm</location>
    </subcellularLocation>
</comment>
<evidence type="ECO:0000256" key="3">
    <source>
        <dbReference type="ARBA" id="ARBA00020170"/>
    </source>
</evidence>
<dbReference type="GO" id="GO:0003697">
    <property type="term" value="F:single-stranded DNA binding"/>
    <property type="evidence" value="ECO:0007669"/>
    <property type="project" value="UniProtKB-UniRule"/>
</dbReference>
<keyword evidence="6 9" id="KW-0547">Nucleotide-binding</keyword>
<dbReference type="Proteomes" id="UP000001231">
    <property type="component" value="Chromosome"/>
</dbReference>
<keyword evidence="9 10" id="KW-0234">DNA repair</keyword>
<dbReference type="PROSITE" id="PS00618">
    <property type="entry name" value="RECF_2"/>
    <property type="match status" value="1"/>
</dbReference>
<keyword evidence="9 10" id="KW-0227">DNA damage</keyword>
<evidence type="ECO:0000256" key="1">
    <source>
        <dbReference type="ARBA" id="ARBA00004496"/>
    </source>
</evidence>
<dbReference type="PANTHER" id="PTHR32182">
    <property type="entry name" value="DNA REPLICATION AND REPAIR PROTEIN RECF"/>
    <property type="match status" value="1"/>
</dbReference>
<dbReference type="InterPro" id="IPR001238">
    <property type="entry name" value="DNA-binding_RecF"/>
</dbReference>
<dbReference type="STRING" id="523791.Kkor_0003"/>
<dbReference type="GO" id="GO:0005737">
    <property type="term" value="C:cytoplasm"/>
    <property type="evidence" value="ECO:0007669"/>
    <property type="project" value="UniProtKB-SubCell"/>
</dbReference>
<dbReference type="NCBIfam" id="TIGR00611">
    <property type="entry name" value="recf"/>
    <property type="match status" value="1"/>
</dbReference>
<dbReference type="GO" id="GO:0006302">
    <property type="term" value="P:double-strand break repair"/>
    <property type="evidence" value="ECO:0007669"/>
    <property type="project" value="TreeGrafter"/>
</dbReference>
<keyword evidence="7 9" id="KW-0067">ATP-binding</keyword>
<evidence type="ECO:0000313" key="13">
    <source>
        <dbReference type="Proteomes" id="UP000001231"/>
    </source>
</evidence>
<dbReference type="Gene3D" id="1.20.1050.90">
    <property type="entry name" value="RecF/RecN/SMC, N-terminal domain"/>
    <property type="match status" value="1"/>
</dbReference>
<dbReference type="OrthoDB" id="9803889at2"/>
<dbReference type="SUPFAM" id="SSF52540">
    <property type="entry name" value="P-loop containing nucleoside triphosphate hydrolases"/>
    <property type="match status" value="1"/>
</dbReference>
<keyword evidence="5 9" id="KW-0235">DNA replication</keyword>
<dbReference type="eggNOG" id="COG1195">
    <property type="taxonomic scope" value="Bacteria"/>
</dbReference>
<dbReference type="EMBL" id="CP001707">
    <property type="protein sequence ID" value="ACV25426.1"/>
    <property type="molecule type" value="Genomic_DNA"/>
</dbReference>
<sequence length="369" mass="42655">MHIQSLSIQNFRNLQPSRLHFSPQLNIIYGNNAAGKTSILESLFILGHGRSFRTSRHSKLINYEQDSFTLFSELYSHNVQQRLGVQRFRNNDVNVRLNQEPLAKLSDLVSLIPIQVLAPEHYELLTKGPSGRRKLLDWGVFHVEHSFLKRWQACQRIILQRNKLLKGSLSYKDLEAWDSQLIPLSDQVNQYRQDYCDSLSPYFHEIASQFLPDVQLSLEFYKGWQGKDLESLLVEQYLKDKKLGYTQSTIQKADLKILSGKRLAADYLSRGQQKLVTTALKLAQLRLAQERGQQYPVFLLDDIGAELDENHQKLLLNFLAKQPEKQQIFITCVHLDPLKSLINRYNNARLFHVEHGAVSIIEASEMNAQ</sequence>
<evidence type="ECO:0000256" key="5">
    <source>
        <dbReference type="ARBA" id="ARBA00022705"/>
    </source>
</evidence>
<feature type="binding site" evidence="9">
    <location>
        <begin position="30"/>
        <end position="37"/>
    </location>
    <ligand>
        <name>ATP</name>
        <dbReference type="ChEBI" id="CHEBI:30616"/>
    </ligand>
</feature>
<keyword evidence="13" id="KW-1185">Reference proteome</keyword>
<dbReference type="RefSeq" id="WP_012799941.1">
    <property type="nucleotide sequence ID" value="NC_013166.1"/>
</dbReference>
<evidence type="ECO:0000256" key="7">
    <source>
        <dbReference type="ARBA" id="ARBA00022840"/>
    </source>
</evidence>
<keyword evidence="4 9" id="KW-0963">Cytoplasm</keyword>
<dbReference type="KEGG" id="kko:Kkor_0003"/>
<keyword evidence="8 9" id="KW-0238">DNA-binding</keyword>
<organism evidence="12 13">
    <name type="scientific">Kangiella koreensis (strain DSM 16069 / JCM 12317 / KCTC 12182 / SW-125)</name>
    <dbReference type="NCBI Taxonomy" id="523791"/>
    <lineage>
        <taxon>Bacteria</taxon>
        <taxon>Pseudomonadati</taxon>
        <taxon>Pseudomonadota</taxon>
        <taxon>Gammaproteobacteria</taxon>
        <taxon>Kangiellales</taxon>
        <taxon>Kangiellaceae</taxon>
        <taxon>Kangiella</taxon>
    </lineage>
</organism>
<accession>C7R5Z5</accession>
<dbReference type="Pfam" id="PF02463">
    <property type="entry name" value="SMC_N"/>
    <property type="match status" value="1"/>
</dbReference>
<dbReference type="PANTHER" id="PTHR32182:SF0">
    <property type="entry name" value="DNA REPLICATION AND REPAIR PROTEIN RECF"/>
    <property type="match status" value="1"/>
</dbReference>
<protein>
    <recommendedName>
        <fullName evidence="3 9">DNA replication and repair protein RecF</fullName>
    </recommendedName>
</protein>
<dbReference type="InterPro" id="IPR042174">
    <property type="entry name" value="RecF_2"/>
</dbReference>